<name>A0ABZ2CZT7_9SPHN</name>
<keyword evidence="5" id="KW-0449">Lipoprotein</keyword>
<dbReference type="PANTHER" id="PTHR35603:SF2">
    <property type="entry name" value="OUTER MEMBRANE LIPOPROTEIN"/>
    <property type="match status" value="1"/>
</dbReference>
<dbReference type="Proteomes" id="UP001335183">
    <property type="component" value="Chromosome"/>
</dbReference>
<feature type="signal peptide" evidence="6">
    <location>
        <begin position="1"/>
        <end position="26"/>
    </location>
</feature>
<evidence type="ECO:0000256" key="2">
    <source>
        <dbReference type="ARBA" id="ARBA00008681"/>
    </source>
</evidence>
<proteinExistence type="inferred from homology"/>
<dbReference type="InterPro" id="IPR008816">
    <property type="entry name" value="Gly_zipper_2TM_dom"/>
</dbReference>
<dbReference type="PANTHER" id="PTHR35603">
    <property type="match status" value="1"/>
</dbReference>
<evidence type="ECO:0000313" key="9">
    <source>
        <dbReference type="Proteomes" id="UP001335183"/>
    </source>
</evidence>
<comment type="similarity">
    <text evidence="2">Belongs to the rickettsiale 17 kDa surface antigen family.</text>
</comment>
<evidence type="ECO:0000256" key="6">
    <source>
        <dbReference type="SAM" id="SignalP"/>
    </source>
</evidence>
<reference evidence="8 9" key="1">
    <citation type="submission" date="2024-02" db="EMBL/GenBank/DDBJ databases">
        <title>The whole genome sequence of five bacterial samples isolated from Abu Dhabi Sabkha-shore region.</title>
        <authorList>
            <person name="Sudalaimuthuasari N."/>
            <person name="Sarfraz B."/>
            <person name="Tuyisabe J.D."/>
            <person name="Mugisha Ntwali L.D.M."/>
            <person name="Ali A.I.A.A."/>
            <person name="Almansoori S.Z.A."/>
            <person name="Alajami H.S.A."/>
            <person name="Almeqbaali A.A.S."/>
            <person name="Kundu B."/>
            <person name="Saeed E.E."/>
            <person name="Sukumarinath V."/>
            <person name="Mishra A.K."/>
            <person name="Hazzouri K.M."/>
            <person name="Almaskari R."/>
            <person name="Sharma A.K."/>
            <person name="Amiri K.M.A."/>
        </authorList>
    </citation>
    <scope>NUCLEOTIDE SEQUENCE [LARGE SCALE GENOMIC DNA]</scope>
    <source>
        <strain evidence="9">kcgeb_sd</strain>
    </source>
</reference>
<gene>
    <name evidence="8" type="ORF">V5F89_08465</name>
</gene>
<dbReference type="EMBL" id="CP144918">
    <property type="protein sequence ID" value="WWA46318.1"/>
    <property type="molecule type" value="Genomic_DNA"/>
</dbReference>
<evidence type="ECO:0000256" key="1">
    <source>
        <dbReference type="ARBA" id="ARBA00004459"/>
    </source>
</evidence>
<dbReference type="InterPro" id="IPR051407">
    <property type="entry name" value="Bact_OM_lipoprot/Surf_antigen"/>
</dbReference>
<dbReference type="Pfam" id="PF05433">
    <property type="entry name" value="Rick_17kDa_Anti"/>
    <property type="match status" value="1"/>
</dbReference>
<evidence type="ECO:0000256" key="3">
    <source>
        <dbReference type="ARBA" id="ARBA00015281"/>
    </source>
</evidence>
<comment type="subcellular location">
    <subcellularLocation>
        <location evidence="1">Cell outer membrane</location>
        <topology evidence="1">Lipid-anchor</topology>
    </subcellularLocation>
</comment>
<keyword evidence="6" id="KW-0732">Signal</keyword>
<keyword evidence="4" id="KW-0472">Membrane</keyword>
<protein>
    <recommendedName>
        <fullName evidence="3">17 kDa surface antigen</fullName>
    </recommendedName>
</protein>
<evidence type="ECO:0000259" key="7">
    <source>
        <dbReference type="Pfam" id="PF05433"/>
    </source>
</evidence>
<feature type="chain" id="PRO_5045742054" description="17 kDa surface antigen" evidence="6">
    <location>
        <begin position="27"/>
        <end position="155"/>
    </location>
</feature>
<evidence type="ECO:0000256" key="4">
    <source>
        <dbReference type="ARBA" id="ARBA00023136"/>
    </source>
</evidence>
<keyword evidence="9" id="KW-1185">Reference proteome</keyword>
<dbReference type="RefSeq" id="WP_338445219.1">
    <property type="nucleotide sequence ID" value="NZ_CP144918.1"/>
</dbReference>
<evidence type="ECO:0000256" key="5">
    <source>
        <dbReference type="ARBA" id="ARBA00023288"/>
    </source>
</evidence>
<sequence length="155" mass="17568">MTRISLKFAALAIAAPGLALAMPAQAAEPARAYQAVHGATYETDSYNQWRDRDRYRDRDYRDYRRYDRGRYDRDRYDRDRYDRVSRDARIWRGRDGRYYCRRDDGTTGLLIGGAVGGLLGHEIAGRGDRTLGAILGAAGGALLGREIDRGSTRCR</sequence>
<feature type="domain" description="Glycine zipper 2TM" evidence="7">
    <location>
        <begin position="108"/>
        <end position="147"/>
    </location>
</feature>
<accession>A0ABZ2CZT7</accession>
<organism evidence="8 9">
    <name type="scientific">Pelagerythrobacter marensis</name>
    <dbReference type="NCBI Taxonomy" id="543877"/>
    <lineage>
        <taxon>Bacteria</taxon>
        <taxon>Pseudomonadati</taxon>
        <taxon>Pseudomonadota</taxon>
        <taxon>Alphaproteobacteria</taxon>
        <taxon>Sphingomonadales</taxon>
        <taxon>Erythrobacteraceae</taxon>
        <taxon>Pelagerythrobacter</taxon>
    </lineage>
</organism>
<evidence type="ECO:0000313" key="8">
    <source>
        <dbReference type="EMBL" id="WWA46318.1"/>
    </source>
</evidence>